<dbReference type="SFLD" id="SFLDG01129">
    <property type="entry name" value="C1.5:_HAD__Beta-PGM__Phosphata"/>
    <property type="match status" value="1"/>
</dbReference>
<sequence>MSRVIIFDMDGTLVDSDKAICNTINYMRQGLNMPPLDDNEIIEIINNPAKNYMMEFYAVERVSQNMIKIFEEEYQKNYFLHAKIYQDALDIMDYFQKMGYKMTVASNAPDTSLNQILSNLKILDKFEIIVGASATMPCKPAPDMLNFITNRLGNQAIFIGDSYKDKLAAKNAKIEYINITWGANRQIPDSINCQNAKEVIENINSMCKFDTFSI</sequence>
<dbReference type="RefSeq" id="WP_086297363.1">
    <property type="nucleotide sequence ID" value="NZ_CP018789.1"/>
</dbReference>
<evidence type="ECO:0000256" key="3">
    <source>
        <dbReference type="ARBA" id="ARBA00006171"/>
    </source>
</evidence>
<evidence type="ECO:0000256" key="2">
    <source>
        <dbReference type="ARBA" id="ARBA00004818"/>
    </source>
</evidence>
<comment type="similarity">
    <text evidence="3">Belongs to the HAD-like hydrolase superfamily. CbbY/CbbZ/Gph/YieH family.</text>
</comment>
<gene>
    <name evidence="5" type="ORF">CSUIS_0862</name>
</gene>
<dbReference type="Proteomes" id="UP000194260">
    <property type="component" value="Chromosome"/>
</dbReference>
<dbReference type="InterPro" id="IPR023198">
    <property type="entry name" value="PGP-like_dom2"/>
</dbReference>
<dbReference type="GO" id="GO:0006281">
    <property type="term" value="P:DNA repair"/>
    <property type="evidence" value="ECO:0007669"/>
    <property type="project" value="TreeGrafter"/>
</dbReference>
<evidence type="ECO:0000256" key="4">
    <source>
        <dbReference type="ARBA" id="ARBA00013078"/>
    </source>
</evidence>
<dbReference type="SFLD" id="SFLDS00003">
    <property type="entry name" value="Haloacid_Dehalogenase"/>
    <property type="match status" value="1"/>
</dbReference>
<dbReference type="PANTHER" id="PTHR43434">
    <property type="entry name" value="PHOSPHOGLYCOLATE PHOSPHATASE"/>
    <property type="match status" value="1"/>
</dbReference>
<dbReference type="InterPro" id="IPR036412">
    <property type="entry name" value="HAD-like_sf"/>
</dbReference>
<dbReference type="AlphaFoldDB" id="A0A1X9SWV7"/>
<dbReference type="PANTHER" id="PTHR43434:SF1">
    <property type="entry name" value="PHOSPHOGLYCOLATE PHOSPHATASE"/>
    <property type="match status" value="1"/>
</dbReference>
<dbReference type="GO" id="GO:0005829">
    <property type="term" value="C:cytosol"/>
    <property type="evidence" value="ECO:0007669"/>
    <property type="project" value="TreeGrafter"/>
</dbReference>
<dbReference type="EMBL" id="CP018789">
    <property type="protein sequence ID" value="ARR00676.1"/>
    <property type="molecule type" value="Genomic_DNA"/>
</dbReference>
<evidence type="ECO:0000256" key="1">
    <source>
        <dbReference type="ARBA" id="ARBA00000830"/>
    </source>
</evidence>
<dbReference type="SUPFAM" id="SSF56784">
    <property type="entry name" value="HAD-like"/>
    <property type="match status" value="1"/>
</dbReference>
<dbReference type="InterPro" id="IPR023214">
    <property type="entry name" value="HAD_sf"/>
</dbReference>
<accession>A0A1X9SWV7</accession>
<comment type="catalytic activity">
    <reaction evidence="1">
        <text>2-phosphoglycolate + H2O = glycolate + phosphate</text>
        <dbReference type="Rhea" id="RHEA:14369"/>
        <dbReference type="ChEBI" id="CHEBI:15377"/>
        <dbReference type="ChEBI" id="CHEBI:29805"/>
        <dbReference type="ChEBI" id="CHEBI:43474"/>
        <dbReference type="ChEBI" id="CHEBI:58033"/>
        <dbReference type="EC" id="3.1.3.18"/>
    </reaction>
</comment>
<dbReference type="GO" id="GO:0008967">
    <property type="term" value="F:phosphoglycolate phosphatase activity"/>
    <property type="evidence" value="ECO:0007669"/>
    <property type="project" value="UniProtKB-EC"/>
</dbReference>
<evidence type="ECO:0000313" key="6">
    <source>
        <dbReference type="Proteomes" id="UP000194260"/>
    </source>
</evidence>
<proteinExistence type="inferred from homology"/>
<reference evidence="6" key="1">
    <citation type="journal article" date="2017" name="Genome Biol. Evol.">
        <title>Comparative Genomic Analysis Identifies a Campylobacter Clade Deficient in Selenium Metabolism.</title>
        <authorList>
            <person name="Miller W.G."/>
            <person name="Yee E."/>
            <person name="Lopes B.S."/>
            <person name="Chapman M.H."/>
            <person name="Huynh S."/>
            <person name="Bono J.L."/>
            <person name="Parker C.T."/>
            <person name="Strachan N.J.C."/>
            <person name="Forbes K.J."/>
        </authorList>
    </citation>
    <scope>NUCLEOTIDE SEQUENCE [LARGE SCALE GENOMIC DNA]</scope>
    <source>
        <strain evidence="6">RM6137</strain>
    </source>
</reference>
<dbReference type="Gene3D" id="3.40.50.1000">
    <property type="entry name" value="HAD superfamily/HAD-like"/>
    <property type="match status" value="1"/>
</dbReference>
<dbReference type="InterPro" id="IPR050155">
    <property type="entry name" value="HAD-like_hydrolase_sf"/>
</dbReference>
<dbReference type="Pfam" id="PF13419">
    <property type="entry name" value="HAD_2"/>
    <property type="match status" value="1"/>
</dbReference>
<dbReference type="STRING" id="1660073.CSUIS_0862"/>
<dbReference type="KEGG" id="camy:CSUIS_0862"/>
<dbReference type="EC" id="3.1.3.18" evidence="4"/>
<dbReference type="InterPro" id="IPR006439">
    <property type="entry name" value="HAD-SF_hydro_IA"/>
</dbReference>
<organism evidence="5 6">
    <name type="scientific">Campylobacter porcelli</name>
    <dbReference type="NCBI Taxonomy" id="1660073"/>
    <lineage>
        <taxon>Bacteria</taxon>
        <taxon>Pseudomonadati</taxon>
        <taxon>Campylobacterota</taxon>
        <taxon>Epsilonproteobacteria</taxon>
        <taxon>Campylobacterales</taxon>
        <taxon>Campylobacteraceae</taxon>
        <taxon>Campylobacter</taxon>
    </lineage>
</organism>
<protein>
    <recommendedName>
        <fullName evidence="4">phosphoglycolate phosphatase</fullName>
        <ecNumber evidence="4">3.1.3.18</ecNumber>
    </recommendedName>
</protein>
<dbReference type="InterPro" id="IPR041492">
    <property type="entry name" value="HAD_2"/>
</dbReference>
<dbReference type="NCBIfam" id="TIGR01549">
    <property type="entry name" value="HAD-SF-IA-v1"/>
    <property type="match status" value="1"/>
</dbReference>
<dbReference type="Gene3D" id="1.10.150.240">
    <property type="entry name" value="Putative phosphatase, domain 2"/>
    <property type="match status" value="1"/>
</dbReference>
<evidence type="ECO:0000313" key="5">
    <source>
        <dbReference type="EMBL" id="ARR00676.1"/>
    </source>
</evidence>
<name>A0A1X9SWV7_9BACT</name>
<comment type="pathway">
    <text evidence="2">Organic acid metabolism; glycolate biosynthesis; glycolate from 2-phosphoglycolate: step 1/1.</text>
</comment>